<protein>
    <submittedName>
        <fullName evidence="2">Uncharacterized protein</fullName>
    </submittedName>
</protein>
<keyword evidence="3" id="KW-1185">Reference proteome</keyword>
<reference evidence="2 3" key="1">
    <citation type="submission" date="2024-10" db="EMBL/GenBank/DDBJ databases">
        <title>Updated reference genomes for cyclostephanoid diatoms.</title>
        <authorList>
            <person name="Roberts W.R."/>
            <person name="Alverson A.J."/>
        </authorList>
    </citation>
    <scope>NUCLEOTIDE SEQUENCE [LARGE SCALE GENOMIC DNA]</scope>
    <source>
        <strain evidence="2 3">AJA010-31</strain>
    </source>
</reference>
<organism evidence="2 3">
    <name type="scientific">Cyclotella atomus</name>
    <dbReference type="NCBI Taxonomy" id="382360"/>
    <lineage>
        <taxon>Eukaryota</taxon>
        <taxon>Sar</taxon>
        <taxon>Stramenopiles</taxon>
        <taxon>Ochrophyta</taxon>
        <taxon>Bacillariophyta</taxon>
        <taxon>Coscinodiscophyceae</taxon>
        <taxon>Thalassiosirophycidae</taxon>
        <taxon>Stephanodiscales</taxon>
        <taxon>Stephanodiscaceae</taxon>
        <taxon>Cyclotella</taxon>
    </lineage>
</organism>
<evidence type="ECO:0000256" key="1">
    <source>
        <dbReference type="SAM" id="MobiDB-lite"/>
    </source>
</evidence>
<accession>A0ABD3PXV1</accession>
<proteinExistence type="predicted"/>
<comment type="caution">
    <text evidence="2">The sequence shown here is derived from an EMBL/GenBank/DDBJ whole genome shotgun (WGS) entry which is preliminary data.</text>
</comment>
<name>A0ABD3PXV1_9STRA</name>
<evidence type="ECO:0000313" key="3">
    <source>
        <dbReference type="Proteomes" id="UP001530400"/>
    </source>
</evidence>
<gene>
    <name evidence="2" type="ORF">ACHAWO_003175</name>
</gene>
<dbReference type="AlphaFoldDB" id="A0ABD3PXV1"/>
<sequence>MQLVVHFQLRTKASIHQHITLQKYTILTLIKCEFITGDDELEWVEEEFETLTERDFYNTEWKIGTLMDNKPRDPKSIDTTWVRLTTTEQGENKATWGDGSSGKWTVDVPSQYFSISKESFGGWFGKKIWAGNIDDFYYLEGTVRGWSPISPASVVGQWQAIRLGVVDGERVTVEERGVAPWFSGGESSGEDGDAQETNLETGEAEADDNN</sequence>
<dbReference type="EMBL" id="JALLPJ020000423">
    <property type="protein sequence ID" value="KAL3792632.1"/>
    <property type="molecule type" value="Genomic_DNA"/>
</dbReference>
<feature type="region of interest" description="Disordered" evidence="1">
    <location>
        <begin position="177"/>
        <end position="210"/>
    </location>
</feature>
<evidence type="ECO:0000313" key="2">
    <source>
        <dbReference type="EMBL" id="KAL3792632.1"/>
    </source>
</evidence>
<dbReference type="Proteomes" id="UP001530400">
    <property type="component" value="Unassembled WGS sequence"/>
</dbReference>